<keyword evidence="5" id="KW-0732">Signal</keyword>
<dbReference type="Pfam" id="PF22939">
    <property type="entry name" value="WHD_GPIID"/>
    <property type="match status" value="1"/>
</dbReference>
<dbReference type="InterPro" id="IPR054471">
    <property type="entry name" value="GPIID_WHD"/>
</dbReference>
<dbReference type="Gene3D" id="1.25.40.20">
    <property type="entry name" value="Ankyrin repeat-containing domain"/>
    <property type="match status" value="3"/>
</dbReference>
<feature type="domain" description="GPI inositol-deacylase winged helix" evidence="6">
    <location>
        <begin position="63"/>
        <end position="143"/>
    </location>
</feature>
<evidence type="ECO:0000256" key="4">
    <source>
        <dbReference type="SAM" id="MobiDB-lite"/>
    </source>
</evidence>
<dbReference type="PROSITE" id="PS50088">
    <property type="entry name" value="ANK_REPEAT"/>
    <property type="match status" value="4"/>
</dbReference>
<keyword evidence="1" id="KW-0677">Repeat</keyword>
<feature type="signal peptide" evidence="5">
    <location>
        <begin position="1"/>
        <end position="23"/>
    </location>
</feature>
<feature type="region of interest" description="Disordered" evidence="4">
    <location>
        <begin position="477"/>
        <end position="506"/>
    </location>
</feature>
<dbReference type="EMBL" id="CAJPDT010000182">
    <property type="protein sequence ID" value="CAF9942356.1"/>
    <property type="molecule type" value="Genomic_DNA"/>
</dbReference>
<protein>
    <recommendedName>
        <fullName evidence="6">GPI inositol-deacylase winged helix domain-containing protein</fullName>
    </recommendedName>
</protein>
<dbReference type="PANTHER" id="PTHR24198:SF165">
    <property type="entry name" value="ANKYRIN REPEAT-CONTAINING PROTEIN-RELATED"/>
    <property type="match status" value="1"/>
</dbReference>
<proteinExistence type="predicted"/>
<comment type="caution">
    <text evidence="7">The sequence shown here is derived from an EMBL/GenBank/DDBJ whole genome shotgun (WGS) entry which is preliminary data.</text>
</comment>
<dbReference type="PROSITE" id="PS50297">
    <property type="entry name" value="ANK_REP_REGION"/>
    <property type="match status" value="2"/>
</dbReference>
<feature type="chain" id="PRO_5034929859" description="GPI inositol-deacylase winged helix domain-containing protein" evidence="5">
    <location>
        <begin position="24"/>
        <end position="625"/>
    </location>
</feature>
<evidence type="ECO:0000256" key="1">
    <source>
        <dbReference type="ARBA" id="ARBA00022737"/>
    </source>
</evidence>
<dbReference type="SUPFAM" id="SSF48403">
    <property type="entry name" value="Ankyrin repeat"/>
    <property type="match status" value="1"/>
</dbReference>
<dbReference type="InterPro" id="IPR036770">
    <property type="entry name" value="Ankyrin_rpt-contain_sf"/>
</dbReference>
<feature type="compositionally biased region" description="Acidic residues" evidence="4">
    <location>
        <begin position="492"/>
        <end position="501"/>
    </location>
</feature>
<evidence type="ECO:0000256" key="2">
    <source>
        <dbReference type="ARBA" id="ARBA00023043"/>
    </source>
</evidence>
<evidence type="ECO:0000313" key="7">
    <source>
        <dbReference type="EMBL" id="CAF9942356.1"/>
    </source>
</evidence>
<accession>A0A8H3J7V7</accession>
<dbReference type="SMART" id="SM00248">
    <property type="entry name" value="ANK"/>
    <property type="match status" value="6"/>
</dbReference>
<feature type="repeat" description="ANK" evidence="3">
    <location>
        <begin position="414"/>
        <end position="446"/>
    </location>
</feature>
<feature type="repeat" description="ANK" evidence="3">
    <location>
        <begin position="381"/>
        <end position="413"/>
    </location>
</feature>
<name>A0A8H3J7V7_9LECA</name>
<dbReference type="AlphaFoldDB" id="A0A8H3J7V7"/>
<keyword evidence="2 3" id="KW-0040">ANK repeat</keyword>
<reference evidence="7" key="1">
    <citation type="submission" date="2021-03" db="EMBL/GenBank/DDBJ databases">
        <authorList>
            <person name="Tagirdzhanova G."/>
        </authorList>
    </citation>
    <scope>NUCLEOTIDE SEQUENCE</scope>
</reference>
<dbReference type="Pfam" id="PF13857">
    <property type="entry name" value="Ank_5"/>
    <property type="match status" value="1"/>
</dbReference>
<dbReference type="Proteomes" id="UP000664534">
    <property type="component" value="Unassembled WGS sequence"/>
</dbReference>
<evidence type="ECO:0000259" key="6">
    <source>
        <dbReference type="Pfam" id="PF22939"/>
    </source>
</evidence>
<evidence type="ECO:0000256" key="3">
    <source>
        <dbReference type="PROSITE-ProRule" id="PRU00023"/>
    </source>
</evidence>
<evidence type="ECO:0000256" key="5">
    <source>
        <dbReference type="SAM" id="SignalP"/>
    </source>
</evidence>
<evidence type="ECO:0000313" key="8">
    <source>
        <dbReference type="Proteomes" id="UP000664534"/>
    </source>
</evidence>
<keyword evidence="8" id="KW-1185">Reference proteome</keyword>
<dbReference type="Pfam" id="PF12796">
    <property type="entry name" value="Ank_2"/>
    <property type="match status" value="1"/>
</dbReference>
<feature type="region of interest" description="Disordered" evidence="4">
    <location>
        <begin position="570"/>
        <end position="625"/>
    </location>
</feature>
<organism evidence="7 8">
    <name type="scientific">Imshaugia aleurites</name>
    <dbReference type="NCBI Taxonomy" id="172621"/>
    <lineage>
        <taxon>Eukaryota</taxon>
        <taxon>Fungi</taxon>
        <taxon>Dikarya</taxon>
        <taxon>Ascomycota</taxon>
        <taxon>Pezizomycotina</taxon>
        <taxon>Lecanoromycetes</taxon>
        <taxon>OSLEUM clade</taxon>
        <taxon>Lecanoromycetidae</taxon>
        <taxon>Lecanorales</taxon>
        <taxon>Lecanorineae</taxon>
        <taxon>Parmeliaceae</taxon>
        <taxon>Imshaugia</taxon>
    </lineage>
</organism>
<sequence>MLILVTTPRFLLAVLQIDRICVARTIKKIKLALTSMPRELDDLYGETVEKIRRQSGEDGGLGMRVLSWVTHTKRPLLVDELAHGLAVEYDDDEGAHDELDTDNLSSSRSLVDVCAGLVIIDPSSQIIRLVHYTTQEYFDKERLHLFENAEVEISRASLTYLSYDIANTIPSDDVISDAIEEFPYLTYASLFWFLHVKEIGENAHSRPLMHEALKFVNDPAKIMFSTVILRKLLLRPRTYARVFEDIYQKRKGNVIALEAASECGLLELVEFLLDHSVGSDSALDSAVVFASAEGHAEIVTLLIERGASVQSLTGDSSNALQKACKGGHLQVAKILLQHGANANKSDRWMWTPLHHAAHGSHSGLVALLLENEANPSSQTPLGLTACHLAASRGDAETITFLLDAKYDLGLTTRDRHTPLHKAAEERHLNVCRLLLQRGSDVQAKNRDGKTALDLVEDSASREVLGIFGPHLNAALEGLPPLPEASSTRGPDVDQETAEDDPNQTLEARHRYWRRKHELEDKDTVSEIEHRRSLRELWHKAFRKVCERAKDANTNIDADTDAEPDARGLVQRRPKAHSGSSHQFTTDTDASELSFPWEVPHLRLVEPSPPPTRSSTPVPIPIGGTR</sequence>
<gene>
    <name evidence="7" type="ORF">IMSHALPRED_003636</name>
</gene>
<dbReference type="PRINTS" id="PR01415">
    <property type="entry name" value="ANKYRIN"/>
</dbReference>
<dbReference type="OrthoDB" id="1577640at2759"/>
<dbReference type="PANTHER" id="PTHR24198">
    <property type="entry name" value="ANKYRIN REPEAT AND PROTEIN KINASE DOMAIN-CONTAINING PROTEIN"/>
    <property type="match status" value="1"/>
</dbReference>
<feature type="repeat" description="ANK" evidence="3">
    <location>
        <begin position="351"/>
        <end position="380"/>
    </location>
</feature>
<dbReference type="InterPro" id="IPR002110">
    <property type="entry name" value="Ankyrin_rpt"/>
</dbReference>
<feature type="compositionally biased region" description="Polar residues" evidence="4">
    <location>
        <begin position="577"/>
        <end position="587"/>
    </location>
</feature>
<feature type="repeat" description="ANK" evidence="3">
    <location>
        <begin position="315"/>
        <end position="347"/>
    </location>
</feature>